<dbReference type="Proteomes" id="UP000752696">
    <property type="component" value="Unassembled WGS sequence"/>
</dbReference>
<dbReference type="SUPFAM" id="SSF46689">
    <property type="entry name" value="Homeodomain-like"/>
    <property type="match status" value="2"/>
</dbReference>
<sequence length="486" mass="56780">MMSSSSGANISIADRLEILTKLEDGMTVSGIACEYGLSKRTIRRYRQNSKEIRNFAANPKHREMKRQRKSTYTDMETKLYNWFLQRKLLGDCLTDNILIKKAKEMETEFAGTSNFKGSRGWLWNWKKKYDIDKKTTNPNEIAANNFIREFLQTLVKENIDEEDVYNIDETSLLWRALPWKTLAHEEKCLIIKGENGKTDIVTVAFCANTSGTHKLPLLFVNKFANPRALKHCRDTLPVVYKSHPNAWINEDIFREWYNNHFKQCVKERQLQEQREGKVILLVDNFKAHKLEKDELDDGHFVLMFLPPNTSSMIQPMDRGVIAECKKLFRHKLFHQVLQVLQYDDGLTQFYADYDIKDCINFISEAWDDVTLQTIHNSWAKILNRQVELDDVRTENPIVSEEKNGEQSFNVMSAKEITEWISRCEQVEIILEETSIDGENKSPSSPPIEGEEIDRLLYNLKTLSKIEPEIEADAKRIIDYFNKTEER</sequence>
<accession>A0A6V7HAC8</accession>
<comment type="caution">
    <text evidence="4">The sequence shown here is derived from an EMBL/GenBank/DDBJ whole genome shotgun (WGS) entry which is preliminary data.</text>
</comment>
<dbReference type="InterPro" id="IPR004875">
    <property type="entry name" value="DDE_SF_endonuclease_dom"/>
</dbReference>
<reference evidence="4" key="1">
    <citation type="submission" date="2020-07" db="EMBL/GenBank/DDBJ databases">
        <authorList>
            <person name="Nazaruddin N."/>
        </authorList>
    </citation>
    <scope>NUCLEOTIDE SEQUENCE</scope>
</reference>
<evidence type="ECO:0000259" key="3">
    <source>
        <dbReference type="PROSITE" id="PS51253"/>
    </source>
</evidence>
<dbReference type="Pfam" id="PF13384">
    <property type="entry name" value="HTH_23"/>
    <property type="match status" value="1"/>
</dbReference>
<dbReference type="SMART" id="SM00674">
    <property type="entry name" value="CENPB"/>
    <property type="match status" value="1"/>
</dbReference>
<dbReference type="OrthoDB" id="8028904at2759"/>
<dbReference type="EMBL" id="CAJDYZ010009726">
    <property type="protein sequence ID" value="CAD1476982.1"/>
    <property type="molecule type" value="Genomic_DNA"/>
</dbReference>
<comment type="subcellular location">
    <subcellularLocation>
        <location evidence="1">Nucleus</location>
    </subcellularLocation>
</comment>
<dbReference type="InterPro" id="IPR036397">
    <property type="entry name" value="RNaseH_sf"/>
</dbReference>
<dbReference type="GO" id="GO:0005634">
    <property type="term" value="C:nucleus"/>
    <property type="evidence" value="ECO:0007669"/>
    <property type="project" value="UniProtKB-SubCell"/>
</dbReference>
<dbReference type="Pfam" id="PF03184">
    <property type="entry name" value="DDE_1"/>
    <property type="match status" value="1"/>
</dbReference>
<evidence type="ECO:0000313" key="4">
    <source>
        <dbReference type="EMBL" id="CAD1476982.1"/>
    </source>
</evidence>
<name>A0A6V7HAC8_9HYME</name>
<evidence type="ECO:0000313" key="5">
    <source>
        <dbReference type="Proteomes" id="UP000752696"/>
    </source>
</evidence>
<dbReference type="Gene3D" id="1.10.10.60">
    <property type="entry name" value="Homeodomain-like"/>
    <property type="match status" value="1"/>
</dbReference>
<keyword evidence="5" id="KW-1185">Reference proteome</keyword>
<dbReference type="PANTHER" id="PTHR19303">
    <property type="entry name" value="TRANSPOSON"/>
    <property type="match status" value="1"/>
</dbReference>
<organism evidence="4 5">
    <name type="scientific">Heterotrigona itama</name>
    <dbReference type="NCBI Taxonomy" id="395501"/>
    <lineage>
        <taxon>Eukaryota</taxon>
        <taxon>Metazoa</taxon>
        <taxon>Ecdysozoa</taxon>
        <taxon>Arthropoda</taxon>
        <taxon>Hexapoda</taxon>
        <taxon>Insecta</taxon>
        <taxon>Pterygota</taxon>
        <taxon>Neoptera</taxon>
        <taxon>Endopterygota</taxon>
        <taxon>Hymenoptera</taxon>
        <taxon>Apocrita</taxon>
        <taxon>Aculeata</taxon>
        <taxon>Apoidea</taxon>
        <taxon>Anthophila</taxon>
        <taxon>Apidae</taxon>
        <taxon>Heterotrigona</taxon>
    </lineage>
</organism>
<dbReference type="GO" id="GO:0003677">
    <property type="term" value="F:DNA binding"/>
    <property type="evidence" value="ECO:0007669"/>
    <property type="project" value="UniProtKB-KW"/>
</dbReference>
<dbReference type="AlphaFoldDB" id="A0A6V7HAC8"/>
<dbReference type="InterPro" id="IPR009057">
    <property type="entry name" value="Homeodomain-like_sf"/>
</dbReference>
<protein>
    <recommendedName>
        <fullName evidence="3">HTH CENPB-type domain-containing protein</fullName>
    </recommendedName>
</protein>
<dbReference type="InterPro" id="IPR006600">
    <property type="entry name" value="HTH_CenpB_DNA-bd_dom"/>
</dbReference>
<dbReference type="Gene3D" id="3.30.420.10">
    <property type="entry name" value="Ribonuclease H-like superfamily/Ribonuclease H"/>
    <property type="match status" value="1"/>
</dbReference>
<evidence type="ECO:0000256" key="1">
    <source>
        <dbReference type="ARBA" id="ARBA00004123"/>
    </source>
</evidence>
<dbReference type="PROSITE" id="PS51253">
    <property type="entry name" value="HTH_CENPB"/>
    <property type="match status" value="1"/>
</dbReference>
<dbReference type="InterPro" id="IPR050863">
    <property type="entry name" value="CenT-Element_Derived"/>
</dbReference>
<dbReference type="Pfam" id="PF03221">
    <property type="entry name" value="HTH_Tnp_Tc5"/>
    <property type="match status" value="1"/>
</dbReference>
<evidence type="ECO:0000256" key="2">
    <source>
        <dbReference type="ARBA" id="ARBA00023125"/>
    </source>
</evidence>
<feature type="domain" description="HTH CENPB-type" evidence="3">
    <location>
        <begin position="63"/>
        <end position="135"/>
    </location>
</feature>
<dbReference type="PANTHER" id="PTHR19303:SF73">
    <property type="entry name" value="PROTEIN PDC2"/>
    <property type="match status" value="1"/>
</dbReference>
<gene>
    <name evidence="4" type="ORF">MHI_LOCUS699350</name>
</gene>
<proteinExistence type="predicted"/>
<keyword evidence="2" id="KW-0238">DNA-binding</keyword>